<evidence type="ECO:0000313" key="4">
    <source>
        <dbReference type="Proteomes" id="UP000799440"/>
    </source>
</evidence>
<feature type="non-terminal residue" evidence="3">
    <location>
        <position position="296"/>
    </location>
</feature>
<gene>
    <name evidence="3" type="ORF">M011DRAFT_392076</name>
</gene>
<accession>A0A6A6VF35</accession>
<proteinExistence type="predicted"/>
<sequence length="296" mass="33938">MWLINATSLTLSEFYDNDLPEYLILSHTWGADKDEVTFAEMRTIPRPDAVKDKSGYRKIVKTCEIALKDDLEYVWIDTCCIDKSSTAELSEAIGSMFRYYQGAKLCVAYLADWSGELSELGSSRWFTRGWTLQELIAPHTLYFYDRGWECRGGKFGLAEKVKQVTGISTQVLRGEKHRDTQPVAVRMSWAATRKTKRAEDIAYCLLGIFDINMPTLYGEGTKAFLRLQEEIIRQSTDMSIFAWKADERDTSYTGLLASSPALFRDLGGLYPQPIQYPAREYHVTNRGIRFEMSLMR</sequence>
<dbReference type="PANTHER" id="PTHR10622">
    <property type="entry name" value="HET DOMAIN-CONTAINING PROTEIN"/>
    <property type="match status" value="1"/>
</dbReference>
<protein>
    <submittedName>
        <fullName evidence="3">HET-domain-containing protein</fullName>
    </submittedName>
</protein>
<dbReference type="InterPro" id="IPR058525">
    <property type="entry name" value="DUF8212"/>
</dbReference>
<evidence type="ECO:0000313" key="3">
    <source>
        <dbReference type="EMBL" id="KAF2749228.1"/>
    </source>
</evidence>
<feature type="domain" description="DUF8212" evidence="2">
    <location>
        <begin position="222"/>
        <end position="245"/>
    </location>
</feature>
<dbReference type="EMBL" id="MU006567">
    <property type="protein sequence ID" value="KAF2749228.1"/>
    <property type="molecule type" value="Genomic_DNA"/>
</dbReference>
<dbReference type="Pfam" id="PF26640">
    <property type="entry name" value="DUF8212"/>
    <property type="match status" value="1"/>
</dbReference>
<dbReference type="OrthoDB" id="20872at2759"/>
<name>A0A6A6VF35_9PLEO</name>
<dbReference type="Pfam" id="PF06985">
    <property type="entry name" value="HET"/>
    <property type="match status" value="1"/>
</dbReference>
<feature type="domain" description="Heterokaryon incompatibility" evidence="1">
    <location>
        <begin position="22"/>
        <end position="112"/>
    </location>
</feature>
<evidence type="ECO:0000259" key="2">
    <source>
        <dbReference type="Pfam" id="PF26640"/>
    </source>
</evidence>
<dbReference type="AlphaFoldDB" id="A0A6A6VF35"/>
<dbReference type="Proteomes" id="UP000799440">
    <property type="component" value="Unassembled WGS sequence"/>
</dbReference>
<keyword evidence="4" id="KW-1185">Reference proteome</keyword>
<dbReference type="PANTHER" id="PTHR10622:SF10">
    <property type="entry name" value="HET DOMAIN-CONTAINING PROTEIN"/>
    <property type="match status" value="1"/>
</dbReference>
<evidence type="ECO:0000259" key="1">
    <source>
        <dbReference type="Pfam" id="PF06985"/>
    </source>
</evidence>
<reference evidence="3" key="1">
    <citation type="journal article" date="2020" name="Stud. Mycol.">
        <title>101 Dothideomycetes genomes: a test case for predicting lifestyles and emergence of pathogens.</title>
        <authorList>
            <person name="Haridas S."/>
            <person name="Albert R."/>
            <person name="Binder M."/>
            <person name="Bloem J."/>
            <person name="Labutti K."/>
            <person name="Salamov A."/>
            <person name="Andreopoulos B."/>
            <person name="Baker S."/>
            <person name="Barry K."/>
            <person name="Bills G."/>
            <person name="Bluhm B."/>
            <person name="Cannon C."/>
            <person name="Castanera R."/>
            <person name="Culley D."/>
            <person name="Daum C."/>
            <person name="Ezra D."/>
            <person name="Gonzalez J."/>
            <person name="Henrissat B."/>
            <person name="Kuo A."/>
            <person name="Liang C."/>
            <person name="Lipzen A."/>
            <person name="Lutzoni F."/>
            <person name="Magnuson J."/>
            <person name="Mondo S."/>
            <person name="Nolan M."/>
            <person name="Ohm R."/>
            <person name="Pangilinan J."/>
            <person name="Park H.-J."/>
            <person name="Ramirez L."/>
            <person name="Alfaro M."/>
            <person name="Sun H."/>
            <person name="Tritt A."/>
            <person name="Yoshinaga Y."/>
            <person name="Zwiers L.-H."/>
            <person name="Turgeon B."/>
            <person name="Goodwin S."/>
            <person name="Spatafora J."/>
            <person name="Crous P."/>
            <person name="Grigoriev I."/>
        </authorList>
    </citation>
    <scope>NUCLEOTIDE SEQUENCE</scope>
    <source>
        <strain evidence="3">CBS 119925</strain>
    </source>
</reference>
<organism evidence="3 4">
    <name type="scientific">Sporormia fimetaria CBS 119925</name>
    <dbReference type="NCBI Taxonomy" id="1340428"/>
    <lineage>
        <taxon>Eukaryota</taxon>
        <taxon>Fungi</taxon>
        <taxon>Dikarya</taxon>
        <taxon>Ascomycota</taxon>
        <taxon>Pezizomycotina</taxon>
        <taxon>Dothideomycetes</taxon>
        <taxon>Pleosporomycetidae</taxon>
        <taxon>Pleosporales</taxon>
        <taxon>Sporormiaceae</taxon>
        <taxon>Sporormia</taxon>
    </lineage>
</organism>
<dbReference type="InterPro" id="IPR010730">
    <property type="entry name" value="HET"/>
</dbReference>